<evidence type="ECO:0000313" key="2">
    <source>
        <dbReference type="Proteomes" id="UP000092578"/>
    </source>
</evidence>
<evidence type="ECO:0000313" key="1">
    <source>
        <dbReference type="EMBL" id="OCA88861.1"/>
    </source>
</evidence>
<dbReference type="Proteomes" id="UP000092578">
    <property type="component" value="Unassembled WGS sequence"/>
</dbReference>
<accession>A0A1B9AYL2</accession>
<dbReference type="EMBL" id="MAYT01000012">
    <property type="protein sequence ID" value="OCA88861.1"/>
    <property type="molecule type" value="Genomic_DNA"/>
</dbReference>
<evidence type="ECO:0008006" key="3">
    <source>
        <dbReference type="Google" id="ProtNLM"/>
    </source>
</evidence>
<reference evidence="2" key="1">
    <citation type="submission" date="2016-05" db="EMBL/GenBank/DDBJ databases">
        <authorList>
            <person name="Liu B."/>
            <person name="Wang J."/>
            <person name="Zhu Y."/>
            <person name="Liu G."/>
            <person name="Chen Q."/>
            <person name="Chen Z."/>
            <person name="Lan J."/>
            <person name="Che J."/>
            <person name="Ge C."/>
            <person name="Shi H."/>
            <person name="Pan Z."/>
            <person name="Liu X."/>
        </authorList>
    </citation>
    <scope>NUCLEOTIDE SEQUENCE [LARGE SCALE GENOMIC DNA]</scope>
    <source>
        <strain evidence="2">FJAT-27215</strain>
    </source>
</reference>
<name>A0A1B9AYL2_9BACI</name>
<proteinExistence type="predicted"/>
<protein>
    <recommendedName>
        <fullName evidence="3">Group-specific protein</fullName>
    </recommendedName>
</protein>
<keyword evidence="2" id="KW-1185">Reference proteome</keyword>
<dbReference type="AlphaFoldDB" id="A0A1B9AYL2"/>
<sequence length="132" mass="15592">MLSSLSQGIKISITRSIKTAFEQYMAKISWEEKAYRFEDFMDEWRTYIHTSSSWYSKVDNEVKASPEFHEELAAKINEVIEKIFSEEPTADQLKELDALQKEMGTDFDFSCRAEAKYYIDLLHDQLKKKKSR</sequence>
<gene>
    <name evidence="1" type="ORF">A8F95_05350</name>
</gene>
<comment type="caution">
    <text evidence="1">The sequence shown here is derived from an EMBL/GenBank/DDBJ whole genome shotgun (WGS) entry which is preliminary data.</text>
</comment>
<dbReference type="RefSeq" id="WP_049665247.1">
    <property type="nucleotide sequence ID" value="NZ_MAYT01000012.1"/>
</dbReference>
<organism evidence="1 2">
    <name type="scientific">Pseudobacillus wudalianchiensis</name>
    <dbReference type="NCBI Taxonomy" id="1743143"/>
    <lineage>
        <taxon>Bacteria</taxon>
        <taxon>Bacillati</taxon>
        <taxon>Bacillota</taxon>
        <taxon>Bacilli</taxon>
        <taxon>Bacillales</taxon>
        <taxon>Bacillaceae</taxon>
        <taxon>Pseudobacillus</taxon>
    </lineage>
</organism>